<dbReference type="KEGG" id="hpse:HPF_08150"/>
<dbReference type="InterPro" id="IPR012899">
    <property type="entry name" value="LTXXQ"/>
</dbReference>
<gene>
    <name evidence="1" type="ORF">HPF_08150</name>
</gene>
<reference evidence="1 2" key="1">
    <citation type="submission" date="2019-03" db="EMBL/GenBank/DDBJ databases">
        <authorList>
            <person name="Sebastian G."/>
            <person name="Baumann P."/>
            <person name="Ruckert C."/>
            <person name="Kalinowski J."/>
            <person name="Nebel B."/>
            <person name="Takors R."/>
            <person name="Blombach B."/>
        </authorList>
    </citation>
    <scope>NUCLEOTIDE SEQUENCE [LARGE SCALE GENOMIC DNA]</scope>
    <source>
        <strain evidence="1 2">DSM 1084</strain>
    </source>
</reference>
<dbReference type="GO" id="GO:0042597">
    <property type="term" value="C:periplasmic space"/>
    <property type="evidence" value="ECO:0007669"/>
    <property type="project" value="InterPro"/>
</dbReference>
<evidence type="ECO:0000313" key="2">
    <source>
        <dbReference type="Proteomes" id="UP000293912"/>
    </source>
</evidence>
<dbReference type="RefSeq" id="WP_127806618.1">
    <property type="nucleotide sequence ID" value="NZ_CP037867.1"/>
</dbReference>
<dbReference type="CDD" id="cd09916">
    <property type="entry name" value="CpxP_like"/>
    <property type="match status" value="1"/>
</dbReference>
<dbReference type="EMBL" id="CP037867">
    <property type="protein sequence ID" value="QBM27652.1"/>
    <property type="molecule type" value="Genomic_DNA"/>
</dbReference>
<accession>A0A4P6WUX5</accession>
<dbReference type="Gene3D" id="1.20.120.1490">
    <property type="match status" value="1"/>
</dbReference>
<dbReference type="Proteomes" id="UP000293912">
    <property type="component" value="Chromosome"/>
</dbReference>
<dbReference type="AlphaFoldDB" id="A0A4P6WUX5"/>
<dbReference type="PROSITE" id="PS51257">
    <property type="entry name" value="PROKAR_LIPOPROTEIN"/>
    <property type="match status" value="1"/>
</dbReference>
<sequence>MKPWIKRTLIGLTATTVVLGGLTACGTRGDHARGWSDERVTEVRGKAIEKISSKLNLNAEQKAKLGVLADEMIASRKAFRGESANPRADMAALIAGDKFDRSKAQQLLDQKLQAAQGNGPKMLAAFGDFYDSLNPEQQKQVRERLERRGHGWWGRG</sequence>
<keyword evidence="2" id="KW-1185">Reference proteome</keyword>
<proteinExistence type="predicted"/>
<evidence type="ECO:0000313" key="1">
    <source>
        <dbReference type="EMBL" id="QBM27652.1"/>
    </source>
</evidence>
<name>A0A4P6WUX5_HYDPS</name>
<protein>
    <submittedName>
        <fullName evidence="1">Periplasmic protein</fullName>
    </submittedName>
</protein>
<dbReference type="Pfam" id="PF07813">
    <property type="entry name" value="LTXXQ"/>
    <property type="match status" value="1"/>
</dbReference>
<organism evidence="1 2">
    <name type="scientific">Hydrogenophaga pseudoflava</name>
    <name type="common">Pseudomonas carboxydoflava</name>
    <dbReference type="NCBI Taxonomy" id="47421"/>
    <lineage>
        <taxon>Bacteria</taxon>
        <taxon>Pseudomonadati</taxon>
        <taxon>Pseudomonadota</taxon>
        <taxon>Betaproteobacteria</taxon>
        <taxon>Burkholderiales</taxon>
        <taxon>Comamonadaceae</taxon>
        <taxon>Hydrogenophaga</taxon>
    </lineage>
</organism>